<dbReference type="Gene3D" id="3.20.20.70">
    <property type="entry name" value="Aldolase class I"/>
    <property type="match status" value="1"/>
</dbReference>
<dbReference type="Pfam" id="PF03102">
    <property type="entry name" value="NeuB"/>
    <property type="match status" value="1"/>
</dbReference>
<dbReference type="InterPro" id="IPR013785">
    <property type="entry name" value="Aldolase_TIM"/>
</dbReference>
<evidence type="ECO:0000259" key="1">
    <source>
        <dbReference type="PROSITE" id="PS50844"/>
    </source>
</evidence>
<evidence type="ECO:0000313" key="2">
    <source>
        <dbReference type="EnsemblMetazoa" id="AFAF020153-PA"/>
    </source>
</evidence>
<sequence>MAYWNHNKGKTFIVAEIGQNHQGSVSTAKRMIHAAKECGADCVKFQRSSLPDKFTASALARPYNGPNSWGSTYGEHKAWLEFSADQYRELQRFASEIGILFTASAMDAAAFRELEQDLCVPFIKIGSGDADNVPLLRYASNRPVPLIISTGMQDWAHVCIMYETFRHRQDVALLHCVSAYPTPLEDTMLRMITLYRTHFPELTIGYSGHELGIQLTVASVALGAKIVERHFTLDKTWKGTDHQASLDPAEFARMVRCIRTIELEDITEESLSDRLRSVLGEKDFNEQHLLAALKKVDLLDRKLLESEKPCYNKLGKSLVYASDLHSGAVISEADIGVKVSDPPGLSPRRYDSIIGKVLIDNVLRDSPVLERHFGTHK</sequence>
<dbReference type="SMART" id="SM00858">
    <property type="entry name" value="SAF"/>
    <property type="match status" value="1"/>
</dbReference>
<dbReference type="PANTHER" id="PTHR42966">
    <property type="entry name" value="N-ACETYLNEURAMINATE SYNTHASE"/>
    <property type="match status" value="1"/>
</dbReference>
<dbReference type="GO" id="GO:0047444">
    <property type="term" value="F:N-acylneuraminate-9-phosphate synthase activity"/>
    <property type="evidence" value="ECO:0007669"/>
    <property type="project" value="TreeGrafter"/>
</dbReference>
<organism evidence="2 3">
    <name type="scientific">Anopheles farauti</name>
    <dbReference type="NCBI Taxonomy" id="69004"/>
    <lineage>
        <taxon>Eukaryota</taxon>
        <taxon>Metazoa</taxon>
        <taxon>Ecdysozoa</taxon>
        <taxon>Arthropoda</taxon>
        <taxon>Hexapoda</taxon>
        <taxon>Insecta</taxon>
        <taxon>Pterygota</taxon>
        <taxon>Neoptera</taxon>
        <taxon>Endopterygota</taxon>
        <taxon>Diptera</taxon>
        <taxon>Nematocera</taxon>
        <taxon>Culicoidea</taxon>
        <taxon>Culicidae</taxon>
        <taxon>Anophelinae</taxon>
        <taxon>Anopheles</taxon>
    </lineage>
</organism>
<reference evidence="3" key="1">
    <citation type="submission" date="2014-01" db="EMBL/GenBank/DDBJ databases">
        <title>The Genome Sequence of Anopheles farauti FAR1 (V2).</title>
        <authorList>
            <consortium name="The Broad Institute Genomics Platform"/>
            <person name="Neafsey D.E."/>
            <person name="Besansky N."/>
            <person name="Howell P."/>
            <person name="Walton C."/>
            <person name="Young S.K."/>
            <person name="Zeng Q."/>
            <person name="Gargeya S."/>
            <person name="Fitzgerald M."/>
            <person name="Haas B."/>
            <person name="Abouelleil A."/>
            <person name="Allen A.W."/>
            <person name="Alvarado L."/>
            <person name="Arachchi H.M."/>
            <person name="Berlin A.M."/>
            <person name="Chapman S.B."/>
            <person name="Gainer-Dewar J."/>
            <person name="Goldberg J."/>
            <person name="Griggs A."/>
            <person name="Gujja S."/>
            <person name="Hansen M."/>
            <person name="Howarth C."/>
            <person name="Imamovic A."/>
            <person name="Ireland A."/>
            <person name="Larimer J."/>
            <person name="McCowan C."/>
            <person name="Murphy C."/>
            <person name="Pearson M."/>
            <person name="Poon T.W."/>
            <person name="Priest M."/>
            <person name="Roberts A."/>
            <person name="Saif S."/>
            <person name="Shea T."/>
            <person name="Sisk P."/>
            <person name="Sykes S."/>
            <person name="Wortman J."/>
            <person name="Nusbaum C."/>
            <person name="Birren B."/>
        </authorList>
    </citation>
    <scope>NUCLEOTIDE SEQUENCE [LARGE SCALE GENOMIC DNA]</scope>
    <source>
        <strain evidence="3">FAR1</strain>
    </source>
</reference>
<dbReference type="Gene3D" id="3.90.1210.10">
    <property type="entry name" value="Antifreeze-like/N-acetylneuraminic acid synthase C-terminal domain"/>
    <property type="match status" value="1"/>
</dbReference>
<dbReference type="CDD" id="cd11615">
    <property type="entry name" value="SAF_NeuB_like"/>
    <property type="match status" value="1"/>
</dbReference>
<keyword evidence="3" id="KW-1185">Reference proteome</keyword>
<accession>A0A182QZT2</accession>
<dbReference type="Pfam" id="PF08666">
    <property type="entry name" value="SAF"/>
    <property type="match status" value="1"/>
</dbReference>
<dbReference type="InterPro" id="IPR057736">
    <property type="entry name" value="SAF_PseI/NeuA/NeuB"/>
</dbReference>
<dbReference type="VEuPathDB" id="VectorBase:AFAF020153"/>
<dbReference type="EMBL" id="AXCN02000234">
    <property type="status" value="NOT_ANNOTATED_CDS"/>
    <property type="molecule type" value="Genomic_DNA"/>
</dbReference>
<dbReference type="STRING" id="69004.A0A182QZT2"/>
<dbReference type="EnsemblMetazoa" id="AFAF020153-RA">
    <property type="protein sequence ID" value="AFAF020153-PA"/>
    <property type="gene ID" value="AFAF020153"/>
</dbReference>
<protein>
    <recommendedName>
        <fullName evidence="1">AFP-like domain-containing protein</fullName>
    </recommendedName>
</protein>
<proteinExistence type="predicted"/>
<reference evidence="2" key="2">
    <citation type="submission" date="2020-05" db="UniProtKB">
        <authorList>
            <consortium name="EnsemblMetazoa"/>
        </authorList>
    </citation>
    <scope>IDENTIFICATION</scope>
    <source>
        <strain evidence="2">FAR1</strain>
    </source>
</reference>
<dbReference type="Proteomes" id="UP000075886">
    <property type="component" value="Unassembled WGS sequence"/>
</dbReference>
<feature type="domain" description="AFP-like" evidence="1">
    <location>
        <begin position="317"/>
        <end position="376"/>
    </location>
</feature>
<dbReference type="SUPFAM" id="SSF51569">
    <property type="entry name" value="Aldolase"/>
    <property type="match status" value="1"/>
</dbReference>
<dbReference type="PROSITE" id="PS50844">
    <property type="entry name" value="AFP_LIKE"/>
    <property type="match status" value="1"/>
</dbReference>
<dbReference type="SUPFAM" id="SSF51269">
    <property type="entry name" value="AFP III-like domain"/>
    <property type="match status" value="1"/>
</dbReference>
<dbReference type="InterPro" id="IPR036732">
    <property type="entry name" value="AFP_Neu5c_C_sf"/>
</dbReference>
<dbReference type="PANTHER" id="PTHR42966:SF1">
    <property type="entry name" value="SIALIC ACID SYNTHASE"/>
    <property type="match status" value="1"/>
</dbReference>
<dbReference type="InterPro" id="IPR051690">
    <property type="entry name" value="PseI-like"/>
</dbReference>
<dbReference type="AlphaFoldDB" id="A0A182QZT2"/>
<dbReference type="InterPro" id="IPR013132">
    <property type="entry name" value="PseI/NeuA/B-like_N"/>
</dbReference>
<dbReference type="InterPro" id="IPR013974">
    <property type="entry name" value="SAF"/>
</dbReference>
<name>A0A182QZT2_9DIPT</name>
<evidence type="ECO:0000313" key="3">
    <source>
        <dbReference type="Proteomes" id="UP000075886"/>
    </source>
</evidence>
<dbReference type="GO" id="GO:0016051">
    <property type="term" value="P:carbohydrate biosynthetic process"/>
    <property type="evidence" value="ECO:0007669"/>
    <property type="project" value="InterPro"/>
</dbReference>
<dbReference type="InterPro" id="IPR006190">
    <property type="entry name" value="SAF_AFP_Neu5Ac"/>
</dbReference>